<dbReference type="OrthoDB" id="1305341at2759"/>
<gene>
    <name evidence="4" type="ORF">C2845_PM14G17750</name>
</gene>
<feature type="transmembrane region" description="Helical" evidence="2">
    <location>
        <begin position="91"/>
        <end position="111"/>
    </location>
</feature>
<evidence type="ECO:0000313" key="4">
    <source>
        <dbReference type="EMBL" id="RLM60546.1"/>
    </source>
</evidence>
<name>A0A3L6PQE0_PANMI</name>
<dbReference type="GO" id="GO:0015079">
    <property type="term" value="F:potassium ion transmembrane transporter activity"/>
    <property type="evidence" value="ECO:0007669"/>
    <property type="project" value="InterPro"/>
</dbReference>
<evidence type="ECO:0000259" key="3">
    <source>
        <dbReference type="Pfam" id="PF02705"/>
    </source>
</evidence>
<dbReference type="GO" id="GO:0016020">
    <property type="term" value="C:membrane"/>
    <property type="evidence" value="ECO:0007669"/>
    <property type="project" value="InterPro"/>
</dbReference>
<dbReference type="PANTHER" id="PTHR30540">
    <property type="entry name" value="OSMOTIC STRESS POTASSIUM TRANSPORTER"/>
    <property type="match status" value="1"/>
</dbReference>
<organism evidence="4 5">
    <name type="scientific">Panicum miliaceum</name>
    <name type="common">Proso millet</name>
    <name type="synonym">Broomcorn millet</name>
    <dbReference type="NCBI Taxonomy" id="4540"/>
    <lineage>
        <taxon>Eukaryota</taxon>
        <taxon>Viridiplantae</taxon>
        <taxon>Streptophyta</taxon>
        <taxon>Embryophyta</taxon>
        <taxon>Tracheophyta</taxon>
        <taxon>Spermatophyta</taxon>
        <taxon>Magnoliopsida</taxon>
        <taxon>Liliopsida</taxon>
        <taxon>Poales</taxon>
        <taxon>Poaceae</taxon>
        <taxon>PACMAD clade</taxon>
        <taxon>Panicoideae</taxon>
        <taxon>Panicodae</taxon>
        <taxon>Paniceae</taxon>
        <taxon>Panicinae</taxon>
        <taxon>Panicum</taxon>
        <taxon>Panicum sect. Panicum</taxon>
    </lineage>
</organism>
<keyword evidence="2" id="KW-1133">Transmembrane helix</keyword>
<feature type="domain" description="K+ potassium transporter integral membrane" evidence="3">
    <location>
        <begin position="51"/>
        <end position="116"/>
    </location>
</feature>
<dbReference type="AlphaFoldDB" id="A0A3L6PQE0"/>
<dbReference type="STRING" id="4540.A0A3L6PQE0"/>
<feature type="transmembrane region" description="Helical" evidence="2">
    <location>
        <begin position="51"/>
        <end position="71"/>
    </location>
</feature>
<dbReference type="EMBL" id="PQIB02000016">
    <property type="protein sequence ID" value="RLM60546.1"/>
    <property type="molecule type" value="Genomic_DNA"/>
</dbReference>
<protein>
    <submittedName>
        <fullName evidence="4">Potassium transporter 1-like</fullName>
    </submittedName>
</protein>
<dbReference type="InterPro" id="IPR053951">
    <property type="entry name" value="K_trans_N"/>
</dbReference>
<dbReference type="Proteomes" id="UP000275267">
    <property type="component" value="Unassembled WGS sequence"/>
</dbReference>
<evidence type="ECO:0000256" key="1">
    <source>
        <dbReference type="ARBA" id="ARBA00008440"/>
    </source>
</evidence>
<accession>A0A3L6PQE0</accession>
<evidence type="ECO:0000313" key="5">
    <source>
        <dbReference type="Proteomes" id="UP000275267"/>
    </source>
</evidence>
<comment type="caution">
    <text evidence="4">The sequence shown here is derived from an EMBL/GenBank/DDBJ whole genome shotgun (WGS) entry which is preliminary data.</text>
</comment>
<keyword evidence="2" id="KW-0472">Membrane</keyword>
<proteinExistence type="inferred from homology"/>
<sequence>MALETDKQDPSGEKEVGGILQHHDSLYGDAEKVSSAQHHGSQDNWIRTLHLALQCIGVIYGDVGTSPLYVYASTFSSGISNVDDLYGVLSLILYSIILLPIIKYVFIVLYANDNGDDKFSFQKLSRLKKLVYYNTTEVEV</sequence>
<evidence type="ECO:0000256" key="2">
    <source>
        <dbReference type="SAM" id="Phobius"/>
    </source>
</evidence>
<keyword evidence="5" id="KW-1185">Reference proteome</keyword>
<dbReference type="InterPro" id="IPR003855">
    <property type="entry name" value="K+_transporter"/>
</dbReference>
<dbReference type="PANTHER" id="PTHR30540:SF116">
    <property type="entry name" value="POTASSIUM TRANSPORTER"/>
    <property type="match status" value="1"/>
</dbReference>
<reference evidence="5" key="1">
    <citation type="journal article" date="2019" name="Nat. Commun.">
        <title>The genome of broomcorn millet.</title>
        <authorList>
            <person name="Zou C."/>
            <person name="Miki D."/>
            <person name="Li D."/>
            <person name="Tang Q."/>
            <person name="Xiao L."/>
            <person name="Rajput S."/>
            <person name="Deng P."/>
            <person name="Jia W."/>
            <person name="Huang R."/>
            <person name="Zhang M."/>
            <person name="Sun Y."/>
            <person name="Hu J."/>
            <person name="Fu X."/>
            <person name="Schnable P.S."/>
            <person name="Li F."/>
            <person name="Zhang H."/>
            <person name="Feng B."/>
            <person name="Zhu X."/>
            <person name="Liu R."/>
            <person name="Schnable J.C."/>
            <person name="Zhu J.-K."/>
            <person name="Zhang H."/>
        </authorList>
    </citation>
    <scope>NUCLEOTIDE SEQUENCE [LARGE SCALE GENOMIC DNA]</scope>
</reference>
<dbReference type="Pfam" id="PF02705">
    <property type="entry name" value="K_trans"/>
    <property type="match status" value="1"/>
</dbReference>
<comment type="similarity">
    <text evidence="1">Belongs to the HAK/KUP transporter (TC 2.A.72.3) family.</text>
</comment>
<keyword evidence="2" id="KW-0812">Transmembrane</keyword>